<dbReference type="PRINTS" id="PR00081">
    <property type="entry name" value="GDHRDH"/>
</dbReference>
<comment type="similarity">
    <text evidence="1 3">Belongs to the short-chain dehydrogenases/reductases (SDR) family.</text>
</comment>
<evidence type="ECO:0000313" key="4">
    <source>
        <dbReference type="EMBL" id="RVW05207.1"/>
    </source>
</evidence>
<dbReference type="NCBIfam" id="NF004521">
    <property type="entry name" value="PRK05866.1"/>
    <property type="match status" value="1"/>
</dbReference>
<organism evidence="4 5">
    <name type="scientific">Rhodococcus xishaensis</name>
    <dbReference type="NCBI Taxonomy" id="2487364"/>
    <lineage>
        <taxon>Bacteria</taxon>
        <taxon>Bacillati</taxon>
        <taxon>Actinomycetota</taxon>
        <taxon>Actinomycetes</taxon>
        <taxon>Mycobacteriales</taxon>
        <taxon>Nocardiaceae</taxon>
        <taxon>Rhodococcus</taxon>
    </lineage>
</organism>
<dbReference type="PRINTS" id="PR00080">
    <property type="entry name" value="SDRFAMILY"/>
</dbReference>
<accession>A0A438B2M9</accession>
<dbReference type="InterPro" id="IPR002347">
    <property type="entry name" value="SDR_fam"/>
</dbReference>
<dbReference type="GO" id="GO:0016491">
    <property type="term" value="F:oxidoreductase activity"/>
    <property type="evidence" value="ECO:0007669"/>
    <property type="project" value="UniProtKB-KW"/>
</dbReference>
<dbReference type="GO" id="GO:0016020">
    <property type="term" value="C:membrane"/>
    <property type="evidence" value="ECO:0007669"/>
    <property type="project" value="TreeGrafter"/>
</dbReference>
<evidence type="ECO:0000256" key="2">
    <source>
        <dbReference type="ARBA" id="ARBA00023002"/>
    </source>
</evidence>
<sequence length="284" mass="30279">MIRQLLTSAALNPLPSPRALAARVLPGTGRPIADQRVLITGGSSGVGEAAARRLAALGAEVILVARGVEGLESVRDDIRDAGGRAHAFSANLTDPDDIDRLAAQVLAEVGPVDVLVNNAGRSIRRTVEDSLDRFHDFERTMAINYFGATRLTLALLPSMLERGDGHIINVATWGVPSGVMPKFAAYHASKAAVEAFGRSLGAEVADRGIAVSTLHFPLVRTPMIAPTADYDTMPALRPEEAAEWFVTAIRTRPVELMPTYAEALRVIGFFSPGLSNALVLRGRI</sequence>
<dbReference type="Proteomes" id="UP000283479">
    <property type="component" value="Unassembled WGS sequence"/>
</dbReference>
<dbReference type="PANTHER" id="PTHR44196:SF1">
    <property type="entry name" value="DEHYDROGENASE_REDUCTASE SDR FAMILY MEMBER 7B"/>
    <property type="match status" value="1"/>
</dbReference>
<name>A0A438B2M9_9NOCA</name>
<evidence type="ECO:0000313" key="5">
    <source>
        <dbReference type="Proteomes" id="UP000283479"/>
    </source>
</evidence>
<dbReference type="Gene3D" id="3.40.50.720">
    <property type="entry name" value="NAD(P)-binding Rossmann-like Domain"/>
    <property type="match status" value="1"/>
</dbReference>
<dbReference type="EMBL" id="RKLO01000001">
    <property type="protein sequence ID" value="RVW05207.1"/>
    <property type="molecule type" value="Genomic_DNA"/>
</dbReference>
<gene>
    <name evidence="4" type="ORF">EGT50_00805</name>
</gene>
<evidence type="ECO:0000256" key="3">
    <source>
        <dbReference type="RuleBase" id="RU000363"/>
    </source>
</evidence>
<dbReference type="PANTHER" id="PTHR44196">
    <property type="entry name" value="DEHYDROGENASE/REDUCTASE SDR FAMILY MEMBER 7B"/>
    <property type="match status" value="1"/>
</dbReference>
<dbReference type="OrthoDB" id="9810734at2"/>
<dbReference type="InterPro" id="IPR036291">
    <property type="entry name" value="NAD(P)-bd_dom_sf"/>
</dbReference>
<keyword evidence="2" id="KW-0560">Oxidoreductase</keyword>
<proteinExistence type="inferred from homology"/>
<dbReference type="Pfam" id="PF00106">
    <property type="entry name" value="adh_short"/>
    <property type="match status" value="1"/>
</dbReference>
<protein>
    <submittedName>
        <fullName evidence="4">SDR family oxidoreductase</fullName>
    </submittedName>
</protein>
<dbReference type="RefSeq" id="WP_127950723.1">
    <property type="nucleotide sequence ID" value="NZ_RKLO01000001.1"/>
</dbReference>
<dbReference type="SUPFAM" id="SSF51735">
    <property type="entry name" value="NAD(P)-binding Rossmann-fold domains"/>
    <property type="match status" value="1"/>
</dbReference>
<keyword evidence="5" id="KW-1185">Reference proteome</keyword>
<dbReference type="CDD" id="cd05233">
    <property type="entry name" value="SDR_c"/>
    <property type="match status" value="1"/>
</dbReference>
<evidence type="ECO:0000256" key="1">
    <source>
        <dbReference type="ARBA" id="ARBA00006484"/>
    </source>
</evidence>
<dbReference type="AlphaFoldDB" id="A0A438B2M9"/>
<comment type="caution">
    <text evidence="4">The sequence shown here is derived from an EMBL/GenBank/DDBJ whole genome shotgun (WGS) entry which is preliminary data.</text>
</comment>
<reference evidence="4 5" key="1">
    <citation type="submission" date="2018-11" db="EMBL/GenBank/DDBJ databases">
        <title>Rhodococcus spongicola sp. nov. and Rhodococcus xishaensis sp. nov. from marine sponges.</title>
        <authorList>
            <person name="Li L."/>
            <person name="Lin H.W."/>
        </authorList>
    </citation>
    <scope>NUCLEOTIDE SEQUENCE [LARGE SCALE GENOMIC DNA]</scope>
    <source>
        <strain evidence="4 5">LHW51113</strain>
    </source>
</reference>